<dbReference type="AlphaFoldDB" id="A0A268H932"/>
<protein>
    <submittedName>
        <fullName evidence="1">Uncharacterized protein</fullName>
    </submittedName>
</protein>
<gene>
    <name evidence="1" type="ORF">CHI12_16615</name>
</gene>
<dbReference type="Proteomes" id="UP000216475">
    <property type="component" value="Unassembled WGS sequence"/>
</dbReference>
<evidence type="ECO:0000313" key="2">
    <source>
        <dbReference type="Proteomes" id="UP000216475"/>
    </source>
</evidence>
<proteinExistence type="predicted"/>
<comment type="caution">
    <text evidence="1">The sequence shown here is derived from an EMBL/GenBank/DDBJ whole genome shotgun (WGS) entry which is preliminary data.</text>
</comment>
<dbReference type="RefSeq" id="WP_095272761.1">
    <property type="nucleotide sequence ID" value="NZ_NPBH01000078.1"/>
</dbReference>
<sequence>MAWERKALEDIILMLVEEEGKRSELISTLWDLKIEVDIDGTPYTVLSKVAEGMDYLPENLDALTEEENESDKKQFIDMIMKQIQKNYSNQD</sequence>
<organism evidence="1 2">
    <name type="scientific">Terribacillus saccharophilus</name>
    <dbReference type="NCBI Taxonomy" id="361277"/>
    <lineage>
        <taxon>Bacteria</taxon>
        <taxon>Bacillati</taxon>
        <taxon>Bacillota</taxon>
        <taxon>Bacilli</taxon>
        <taxon>Bacillales</taxon>
        <taxon>Bacillaceae</taxon>
        <taxon>Terribacillus</taxon>
    </lineage>
</organism>
<reference evidence="1 2" key="1">
    <citation type="submission" date="2017-07" db="EMBL/GenBank/DDBJ databases">
        <title>Isolation and whole genome analysis of endospore-forming bacteria from heroin.</title>
        <authorList>
            <person name="Kalinowski J."/>
            <person name="Ahrens B."/>
            <person name="Al-Dilaimi A."/>
            <person name="Winkler A."/>
            <person name="Wibberg D."/>
            <person name="Schleenbecker U."/>
            <person name="Ruckert C."/>
            <person name="Wolfel R."/>
            <person name="Grass G."/>
        </authorList>
    </citation>
    <scope>NUCLEOTIDE SEQUENCE [LARGE SCALE GENOMIC DNA]</scope>
    <source>
        <strain evidence="1 2">7509</strain>
    </source>
</reference>
<name>A0A268H932_9BACI</name>
<accession>A0A268H932</accession>
<dbReference type="EMBL" id="NPBH01000078">
    <property type="protein sequence ID" value="PAE06397.1"/>
    <property type="molecule type" value="Genomic_DNA"/>
</dbReference>
<evidence type="ECO:0000313" key="1">
    <source>
        <dbReference type="EMBL" id="PAE06397.1"/>
    </source>
</evidence>